<reference evidence="2 3" key="1">
    <citation type="submission" date="2020-10" db="EMBL/GenBank/DDBJ databases">
        <title>Phylogeny of dyella-like bacteria.</title>
        <authorList>
            <person name="Fu J."/>
        </authorList>
    </citation>
    <scope>NUCLEOTIDE SEQUENCE [LARGE SCALE GENOMIC DNA]</scope>
    <source>
        <strain evidence="2 3">DHG40</strain>
    </source>
</reference>
<evidence type="ECO:0000313" key="2">
    <source>
        <dbReference type="EMBL" id="MFK2853158.1"/>
    </source>
</evidence>
<gene>
    <name evidence="2" type="ORF">ISP18_00940</name>
</gene>
<dbReference type="RefSeq" id="WP_380016123.1">
    <property type="nucleotide sequence ID" value="NZ_JADIKI010000021.1"/>
</dbReference>
<evidence type="ECO:0000256" key="1">
    <source>
        <dbReference type="SAM" id="MobiDB-lite"/>
    </source>
</evidence>
<name>A0ABW8IDB9_9GAMM</name>
<feature type="region of interest" description="Disordered" evidence="1">
    <location>
        <begin position="1"/>
        <end position="23"/>
    </location>
</feature>
<organism evidence="2 3">
    <name type="scientific">Dyella humi</name>
    <dbReference type="NCBI Taxonomy" id="1770547"/>
    <lineage>
        <taxon>Bacteria</taxon>
        <taxon>Pseudomonadati</taxon>
        <taxon>Pseudomonadota</taxon>
        <taxon>Gammaproteobacteria</taxon>
        <taxon>Lysobacterales</taxon>
        <taxon>Rhodanobacteraceae</taxon>
        <taxon>Dyella</taxon>
    </lineage>
</organism>
<evidence type="ECO:0000313" key="3">
    <source>
        <dbReference type="Proteomes" id="UP001620409"/>
    </source>
</evidence>
<accession>A0ABW8IDB9</accession>
<sequence length="184" mass="21172">MSRSRKANFKRAAQKRREVRANARRAEKKVEQAAWAADAPIREAKNIERLSNETLLLVKVDGEVYSGLVQHNGSWEYLRRDGLATPEPLFDDPVLATLWLYADVSYKREYQPSSMVEVEERHASATAFLSDIREKLHVAFYAGELDNRIIDPCLCDATDLFLDHFADETARRAIEERRANGDYR</sequence>
<feature type="compositionally biased region" description="Basic residues" evidence="1">
    <location>
        <begin position="1"/>
        <end position="14"/>
    </location>
</feature>
<protein>
    <submittedName>
        <fullName evidence="2">Uncharacterized protein</fullName>
    </submittedName>
</protein>
<keyword evidence="3" id="KW-1185">Reference proteome</keyword>
<proteinExistence type="predicted"/>
<comment type="caution">
    <text evidence="2">The sequence shown here is derived from an EMBL/GenBank/DDBJ whole genome shotgun (WGS) entry which is preliminary data.</text>
</comment>
<dbReference type="Proteomes" id="UP001620409">
    <property type="component" value="Unassembled WGS sequence"/>
</dbReference>
<dbReference type="EMBL" id="JADIKI010000021">
    <property type="protein sequence ID" value="MFK2853158.1"/>
    <property type="molecule type" value="Genomic_DNA"/>
</dbReference>